<keyword evidence="6 8" id="KW-1133">Transmembrane helix</keyword>
<comment type="caution">
    <text evidence="9">The sequence shown here is derived from an EMBL/GenBank/DDBJ whole genome shotgun (WGS) entry which is preliminary data.</text>
</comment>
<dbReference type="PANTHER" id="PTHR34975:SF2">
    <property type="entry name" value="SPORE GERMINATION PROTEIN A2"/>
    <property type="match status" value="1"/>
</dbReference>
<feature type="transmembrane region" description="Helical" evidence="8">
    <location>
        <begin position="180"/>
        <end position="203"/>
    </location>
</feature>
<evidence type="ECO:0000256" key="6">
    <source>
        <dbReference type="ARBA" id="ARBA00022989"/>
    </source>
</evidence>
<dbReference type="Pfam" id="PF03845">
    <property type="entry name" value="Spore_permease"/>
    <property type="match status" value="1"/>
</dbReference>
<gene>
    <name evidence="9" type="ORF">FHS19_004813</name>
</gene>
<evidence type="ECO:0000256" key="8">
    <source>
        <dbReference type="SAM" id="Phobius"/>
    </source>
</evidence>
<dbReference type="PANTHER" id="PTHR34975">
    <property type="entry name" value="SPORE GERMINATION PROTEIN A2"/>
    <property type="match status" value="1"/>
</dbReference>
<keyword evidence="4" id="KW-0309">Germination</keyword>
<keyword evidence="3" id="KW-0813">Transport</keyword>
<evidence type="ECO:0000313" key="9">
    <source>
        <dbReference type="EMBL" id="MBB3130108.1"/>
    </source>
</evidence>
<feature type="transmembrane region" description="Helical" evidence="8">
    <location>
        <begin position="35"/>
        <end position="57"/>
    </location>
</feature>
<dbReference type="Proteomes" id="UP000517523">
    <property type="component" value="Unassembled WGS sequence"/>
</dbReference>
<name>A0A839TXH1_9BACL</name>
<evidence type="ECO:0000256" key="4">
    <source>
        <dbReference type="ARBA" id="ARBA00022544"/>
    </source>
</evidence>
<comment type="similarity">
    <text evidence="2">Belongs to the amino acid-polyamine-organocation (APC) superfamily. Spore germination protein (SGP) (TC 2.A.3.9) family.</text>
</comment>
<dbReference type="InterPro" id="IPR004761">
    <property type="entry name" value="Spore_GerAB"/>
</dbReference>
<feature type="transmembrane region" description="Helical" evidence="8">
    <location>
        <begin position="215"/>
        <end position="236"/>
    </location>
</feature>
<evidence type="ECO:0000256" key="3">
    <source>
        <dbReference type="ARBA" id="ARBA00022448"/>
    </source>
</evidence>
<keyword evidence="5 8" id="KW-0812">Transmembrane</keyword>
<dbReference type="RefSeq" id="WP_183584258.1">
    <property type="nucleotide sequence ID" value="NZ_JACHXJ010000004.1"/>
</dbReference>
<evidence type="ECO:0000256" key="5">
    <source>
        <dbReference type="ARBA" id="ARBA00022692"/>
    </source>
</evidence>
<keyword evidence="7 8" id="KW-0472">Membrane</keyword>
<protein>
    <submittedName>
        <fullName evidence="9">Spore germination protein KB</fullName>
    </submittedName>
</protein>
<evidence type="ECO:0000256" key="7">
    <source>
        <dbReference type="ARBA" id="ARBA00023136"/>
    </source>
</evidence>
<feature type="transmembrane region" description="Helical" evidence="8">
    <location>
        <begin position="77"/>
        <end position="101"/>
    </location>
</feature>
<evidence type="ECO:0000256" key="1">
    <source>
        <dbReference type="ARBA" id="ARBA00004141"/>
    </source>
</evidence>
<comment type="subcellular location">
    <subcellularLocation>
        <location evidence="1">Membrane</location>
        <topology evidence="1">Multi-pass membrane protein</topology>
    </subcellularLocation>
</comment>
<dbReference type="GO" id="GO:0009847">
    <property type="term" value="P:spore germination"/>
    <property type="evidence" value="ECO:0007669"/>
    <property type="project" value="InterPro"/>
</dbReference>
<dbReference type="EMBL" id="JACHXJ010000004">
    <property type="protein sequence ID" value="MBB3130108.1"/>
    <property type="molecule type" value="Genomic_DNA"/>
</dbReference>
<feature type="transmembrane region" description="Helical" evidence="8">
    <location>
        <begin position="7"/>
        <end position="29"/>
    </location>
</feature>
<evidence type="ECO:0000313" key="10">
    <source>
        <dbReference type="Proteomes" id="UP000517523"/>
    </source>
</evidence>
<feature type="transmembrane region" description="Helical" evidence="8">
    <location>
        <begin position="302"/>
        <end position="319"/>
    </location>
</feature>
<accession>A0A839TXH1</accession>
<feature type="transmembrane region" description="Helical" evidence="8">
    <location>
        <begin position="143"/>
        <end position="160"/>
    </location>
</feature>
<dbReference type="AlphaFoldDB" id="A0A839TXH1"/>
<feature type="transmembrane region" description="Helical" evidence="8">
    <location>
        <begin position="113"/>
        <end position="131"/>
    </location>
</feature>
<reference evidence="9 10" key="1">
    <citation type="submission" date="2020-08" db="EMBL/GenBank/DDBJ databases">
        <title>Genomic Encyclopedia of Type Strains, Phase III (KMG-III): the genomes of soil and plant-associated and newly described type strains.</title>
        <authorList>
            <person name="Whitman W."/>
        </authorList>
    </citation>
    <scope>NUCLEOTIDE SEQUENCE [LARGE SCALE GENOMIC DNA]</scope>
    <source>
        <strain evidence="9 10">CECT 5831</strain>
    </source>
</reference>
<organism evidence="9 10">
    <name type="scientific">Paenibacillus rhizosphaerae</name>
    <dbReference type="NCBI Taxonomy" id="297318"/>
    <lineage>
        <taxon>Bacteria</taxon>
        <taxon>Bacillati</taxon>
        <taxon>Bacillota</taxon>
        <taxon>Bacilli</taxon>
        <taxon>Bacillales</taxon>
        <taxon>Paenibacillaceae</taxon>
        <taxon>Paenibacillus</taxon>
    </lineage>
</organism>
<sequence>MKLTKYQLFWLLFTMESGMTLLIAIGPVFKEANQGAPMAVLLAGGLSVLMTLIAAKLSLLYPNDTFIEYVPKIVGKWLGYMIIMAYLILWIGVAGIVLRQYADFVQMTLFMRTPVWVIVLFMLFVIIYAVHGGIHIIGRCSEVIGPIIVINLVLFRLLTIKDLRPERLLPLLPAGGLIPVLKGSLPGASFLGESVMIVMLIAFLAEKKRAVSSGLWSVGIAAIVLLNVTLDVLMILDNTVPAKLQYPVYAVSQYISVMEFIQNLDILLVVGTCFSVFIKICLYMFMASYGTARLFHMQKWRNMLWITGLSVLAVALYPGNVDVTQVNFPHFWKNVVLPIFLFGIPLLLWVIGIARKYLKQTDAKAP</sequence>
<dbReference type="NCBIfam" id="TIGR00912">
    <property type="entry name" value="2A0309"/>
    <property type="match status" value="1"/>
</dbReference>
<feature type="transmembrane region" description="Helical" evidence="8">
    <location>
        <begin position="266"/>
        <end position="290"/>
    </location>
</feature>
<dbReference type="GO" id="GO:0016020">
    <property type="term" value="C:membrane"/>
    <property type="evidence" value="ECO:0007669"/>
    <property type="project" value="UniProtKB-SubCell"/>
</dbReference>
<proteinExistence type="inferred from homology"/>
<evidence type="ECO:0000256" key="2">
    <source>
        <dbReference type="ARBA" id="ARBA00007998"/>
    </source>
</evidence>
<feature type="transmembrane region" description="Helical" evidence="8">
    <location>
        <begin position="331"/>
        <end position="354"/>
    </location>
</feature>
<dbReference type="Gene3D" id="1.20.1740.10">
    <property type="entry name" value="Amino acid/polyamine transporter I"/>
    <property type="match status" value="1"/>
</dbReference>